<dbReference type="RefSeq" id="WP_289454803.1">
    <property type="nucleotide sequence ID" value="NZ_JAUCGQ010000001.1"/>
</dbReference>
<evidence type="ECO:0000256" key="4">
    <source>
        <dbReference type="ARBA" id="ARBA00022989"/>
    </source>
</evidence>
<dbReference type="InterPro" id="IPR050250">
    <property type="entry name" value="Macrolide_Exporter_MacB"/>
</dbReference>
<name>A0ABT7SFN9_9CELL</name>
<proteinExistence type="inferred from homology"/>
<comment type="similarity">
    <text evidence="6">Belongs to the ABC-4 integral membrane protein family.</text>
</comment>
<feature type="transmembrane region" description="Helical" evidence="8">
    <location>
        <begin position="463"/>
        <end position="484"/>
    </location>
</feature>
<dbReference type="PANTHER" id="PTHR30572">
    <property type="entry name" value="MEMBRANE COMPONENT OF TRANSPORTER-RELATED"/>
    <property type="match status" value="1"/>
</dbReference>
<gene>
    <name evidence="10" type="ORF">QRT04_08595</name>
</gene>
<dbReference type="Proteomes" id="UP001529338">
    <property type="component" value="Unassembled WGS sequence"/>
</dbReference>
<keyword evidence="4 8" id="KW-1133">Transmembrane helix</keyword>
<dbReference type="InterPro" id="IPR003838">
    <property type="entry name" value="ABC3_permease_C"/>
</dbReference>
<keyword evidence="11" id="KW-1185">Reference proteome</keyword>
<feature type="transmembrane region" description="Helical" evidence="8">
    <location>
        <begin position="521"/>
        <end position="543"/>
    </location>
</feature>
<evidence type="ECO:0000259" key="9">
    <source>
        <dbReference type="Pfam" id="PF02687"/>
    </source>
</evidence>
<feature type="transmembrane region" description="Helical" evidence="8">
    <location>
        <begin position="305"/>
        <end position="327"/>
    </location>
</feature>
<evidence type="ECO:0000256" key="6">
    <source>
        <dbReference type="ARBA" id="ARBA00038076"/>
    </source>
</evidence>
<accession>A0ABT7SFN9</accession>
<evidence type="ECO:0000313" key="11">
    <source>
        <dbReference type="Proteomes" id="UP001529338"/>
    </source>
</evidence>
<organism evidence="10 11">
    <name type="scientific">Cellulomonas alba</name>
    <dbReference type="NCBI Taxonomy" id="3053467"/>
    <lineage>
        <taxon>Bacteria</taxon>
        <taxon>Bacillati</taxon>
        <taxon>Actinomycetota</taxon>
        <taxon>Actinomycetes</taxon>
        <taxon>Micrococcales</taxon>
        <taxon>Cellulomonadaceae</taxon>
        <taxon>Cellulomonas</taxon>
    </lineage>
</organism>
<feature type="transmembrane region" description="Helical" evidence="8">
    <location>
        <begin position="973"/>
        <end position="999"/>
    </location>
</feature>
<feature type="transmembrane region" description="Helical" evidence="8">
    <location>
        <begin position="915"/>
        <end position="938"/>
    </location>
</feature>
<keyword evidence="3 8" id="KW-0812">Transmembrane</keyword>
<feature type="transmembrane region" description="Helical" evidence="8">
    <location>
        <begin position="1019"/>
        <end position="1043"/>
    </location>
</feature>
<evidence type="ECO:0000256" key="2">
    <source>
        <dbReference type="ARBA" id="ARBA00022475"/>
    </source>
</evidence>
<comment type="caution">
    <text evidence="10">The sequence shown here is derived from an EMBL/GenBank/DDBJ whole genome shotgun (WGS) entry which is preliminary data.</text>
</comment>
<evidence type="ECO:0000256" key="8">
    <source>
        <dbReference type="SAM" id="Phobius"/>
    </source>
</evidence>
<protein>
    <recommendedName>
        <fullName evidence="9">ABC3 transporter permease C-terminal domain-containing protein</fullName>
    </recommendedName>
</protein>
<dbReference type="EMBL" id="JAUCGQ010000001">
    <property type="protein sequence ID" value="MDM7854988.1"/>
    <property type="molecule type" value="Genomic_DNA"/>
</dbReference>
<dbReference type="Pfam" id="PF02687">
    <property type="entry name" value="FtsX"/>
    <property type="match status" value="1"/>
</dbReference>
<reference evidence="10 11" key="1">
    <citation type="submission" date="2023-06" db="EMBL/GenBank/DDBJ databases">
        <title>Cellulomonas sp. MW4 Whole genome sequence.</title>
        <authorList>
            <person name="Park S."/>
        </authorList>
    </citation>
    <scope>NUCLEOTIDE SEQUENCE [LARGE SCALE GENOMIC DNA]</scope>
    <source>
        <strain evidence="10 11">MW4</strain>
    </source>
</reference>
<evidence type="ECO:0000256" key="1">
    <source>
        <dbReference type="ARBA" id="ARBA00004651"/>
    </source>
</evidence>
<keyword evidence="5 8" id="KW-0472">Membrane</keyword>
<evidence type="ECO:0000256" key="5">
    <source>
        <dbReference type="ARBA" id="ARBA00023136"/>
    </source>
</evidence>
<comment type="subcellular location">
    <subcellularLocation>
        <location evidence="1">Cell membrane</location>
        <topology evidence="1">Multi-pass membrane protein</topology>
    </subcellularLocation>
</comment>
<feature type="domain" description="ABC3 transporter permease C-terminal" evidence="9">
    <location>
        <begin position="923"/>
        <end position="1045"/>
    </location>
</feature>
<feature type="transmembrane region" description="Helical" evidence="8">
    <location>
        <begin position="348"/>
        <end position="374"/>
    </location>
</feature>
<sequence length="1057" mass="107003">MRELVWERGRAQLGVLAAVLAVMIAGSALVGACVLLTTASPQRALQLAMVHAPDPDVQVSVALGFPEDPNDSSIDARIAATARDASAAVAQASSMLTKPFGALPTTLTTWTSTVMEYLPDTGDALRLGYLAELDDRDARGTLTAGRWPTAPGEVALPASSAQALRLPVGSTTSLAATGGGQGAELHVVGTFVPRPAAAWDEDPLDGTGIGPNYRGYISAYGPFVVAPGQLAVSGVPLRRVTLRAQPDLTHASAAELTRAGAAVNALSGDLSSALGGLTQNLVVDRPYQRTLDDARLQRGVTGSGVLAVALMGGALAATTVVLAARLVAARRAPEAALLTARGTSRSRLVAQAAVEAGALVLLCVVPATLLALLLYRLLADAVGLGPTGVPEDGIVPLVAVVALVSLVLGCLLVLPWLRSGSPRGTREDRVGVVARSGADLLLIALAVLAYFQLRDHGISAGATADPVLVVAPVLCLLAGAALTLRPLPLLARRADARAASSRSLALPLAAWGVARRRQGAAAAFLMVLATACATFGVGFAATWSQSQRDQAAATVGTDLSVPARLDALGAGAAIRTATGGRVSPVTSRVVTLGSRVQRGDGVRLVAVDTRDADALLRGRPSSGTWSDTTAGLAPTGPVGGVQLTGTSADLVVTGRVEDRVPMNADLSLVVQDADGARAGLPAGTVPLDGAPHPLAVAVPAGVRLVGVNARLTAVGDAGDPDQQSSTDVTIDVMVHGATLPAGGTWSVALTPSDDYVVASLDRITAAEVPGGVRLTLDGSASLPGIYWSDGVLTALAFTPVEQVPVVVSRRLADDLGLKVGQGVQLKLDLTPVIARVRAITDYVPSQPRAAALLADVDTLSRAALTQGSLTTLTDAWWVGGTIPAGAAETLEAQGLGPATERSAVAQESADGPLRAGLRAAAALLVVAAIALALVGTALHSTTALEARELDVARLHGLGAPRRSVLASVLTEQAVFTGVPLLAGGLLGALACWAIGPLLAVSAQGLAPVPPAVVRWPMTLQAGIVVALLLGCAALVVPLAARAVRRATIAQLRMDAAS</sequence>
<dbReference type="PROSITE" id="PS51257">
    <property type="entry name" value="PROKAR_LIPOPROTEIN"/>
    <property type="match status" value="1"/>
</dbReference>
<evidence type="ECO:0000256" key="3">
    <source>
        <dbReference type="ARBA" id="ARBA00022692"/>
    </source>
</evidence>
<evidence type="ECO:0000256" key="7">
    <source>
        <dbReference type="SAM" id="MobiDB-lite"/>
    </source>
</evidence>
<keyword evidence="2" id="KW-1003">Cell membrane</keyword>
<feature type="transmembrane region" description="Helical" evidence="8">
    <location>
        <begin position="394"/>
        <end position="417"/>
    </location>
</feature>
<feature type="transmembrane region" description="Helical" evidence="8">
    <location>
        <begin position="429"/>
        <end position="451"/>
    </location>
</feature>
<feature type="region of interest" description="Disordered" evidence="7">
    <location>
        <begin position="618"/>
        <end position="638"/>
    </location>
</feature>
<evidence type="ECO:0000313" key="10">
    <source>
        <dbReference type="EMBL" id="MDM7854988.1"/>
    </source>
</evidence>
<dbReference type="PANTHER" id="PTHR30572:SF4">
    <property type="entry name" value="ABC TRANSPORTER PERMEASE YTRF"/>
    <property type="match status" value="1"/>
</dbReference>